<comment type="caution">
    <text evidence="2">The sequence shown here is derived from an EMBL/GenBank/DDBJ whole genome shotgun (WGS) entry which is preliminary data.</text>
</comment>
<keyword evidence="3" id="KW-1185">Reference proteome</keyword>
<dbReference type="PANTHER" id="PTHR40429:SF1">
    <property type="entry name" value="FLAGELLAR ASSOCIATED PROTEIN"/>
    <property type="match status" value="1"/>
</dbReference>
<dbReference type="Proteomes" id="UP000232323">
    <property type="component" value="Unassembled WGS sequence"/>
</dbReference>
<dbReference type="InterPro" id="IPR010736">
    <property type="entry name" value="SHIPPO-rpt"/>
</dbReference>
<dbReference type="OrthoDB" id="525812at2759"/>
<evidence type="ECO:0000256" key="1">
    <source>
        <dbReference type="SAM" id="MobiDB-lite"/>
    </source>
</evidence>
<sequence length="314" mass="34605">MAIGESSFGFGMKPDQSAQPKAFGRSMMGKQADSKKTSAPVYSFNKLAERDKCSNLFLSSAHVDVERRCTESPGAIYAVPSSLDVQVDKLSAPKFSFPRTERMKLTPGDVPGPGTYKSLKAMGQQPVSLRVTSPTHRFGLNTREKSERLFLSADHVRENKGRSGTDPGVYAPLPAMGSQPLSSRRNMPSYSWGKEDTLRQSYLKAADELPPVGRYETWHAMGKQPLSNFKTLPAFGFGSSSFDKESKRFLTLGHTKEWKGSVSPNNYEHQTFENLSAFGKQPLSSRALSPSHKFGIEARMKFKVSDTPGPGSYD</sequence>
<dbReference type="AlphaFoldDB" id="A0A250X620"/>
<protein>
    <recommendedName>
        <fullName evidence="4">Flagellar associated protein</fullName>
    </recommendedName>
</protein>
<accession>A0A250X620</accession>
<proteinExistence type="predicted"/>
<dbReference type="STRING" id="1157962.A0A250X620"/>
<evidence type="ECO:0008006" key="4">
    <source>
        <dbReference type="Google" id="ProtNLM"/>
    </source>
</evidence>
<gene>
    <name evidence="2" type="ORF">CEUSTIGMA_g5794.t1</name>
</gene>
<dbReference type="Pfam" id="PF07004">
    <property type="entry name" value="SHIPPO-rpt"/>
    <property type="match status" value="1"/>
</dbReference>
<evidence type="ECO:0000313" key="3">
    <source>
        <dbReference type="Proteomes" id="UP000232323"/>
    </source>
</evidence>
<reference evidence="2 3" key="1">
    <citation type="submission" date="2017-08" db="EMBL/GenBank/DDBJ databases">
        <title>Acidophilic green algal genome provides insights into adaptation to an acidic environment.</title>
        <authorList>
            <person name="Hirooka S."/>
            <person name="Hirose Y."/>
            <person name="Kanesaki Y."/>
            <person name="Higuchi S."/>
            <person name="Fujiwara T."/>
            <person name="Onuma R."/>
            <person name="Era A."/>
            <person name="Ohbayashi R."/>
            <person name="Uzuka A."/>
            <person name="Nozaki H."/>
            <person name="Yoshikawa H."/>
            <person name="Miyagishima S.Y."/>
        </authorList>
    </citation>
    <scope>NUCLEOTIDE SEQUENCE [LARGE SCALE GENOMIC DNA]</scope>
    <source>
        <strain evidence="2 3">NIES-2499</strain>
    </source>
</reference>
<organism evidence="2 3">
    <name type="scientific">Chlamydomonas eustigma</name>
    <dbReference type="NCBI Taxonomy" id="1157962"/>
    <lineage>
        <taxon>Eukaryota</taxon>
        <taxon>Viridiplantae</taxon>
        <taxon>Chlorophyta</taxon>
        <taxon>core chlorophytes</taxon>
        <taxon>Chlorophyceae</taxon>
        <taxon>CS clade</taxon>
        <taxon>Chlamydomonadales</taxon>
        <taxon>Chlamydomonadaceae</taxon>
        <taxon>Chlamydomonas</taxon>
    </lineage>
</organism>
<feature type="region of interest" description="Disordered" evidence="1">
    <location>
        <begin position="158"/>
        <end position="187"/>
    </location>
</feature>
<evidence type="ECO:0000313" key="2">
    <source>
        <dbReference type="EMBL" id="GAX78352.1"/>
    </source>
</evidence>
<dbReference type="PANTHER" id="PTHR40429">
    <property type="entry name" value="FLAGELLAR ASSOCIATED PROTEIN"/>
    <property type="match status" value="1"/>
</dbReference>
<dbReference type="EMBL" id="BEGY01000031">
    <property type="protein sequence ID" value="GAX78352.1"/>
    <property type="molecule type" value="Genomic_DNA"/>
</dbReference>
<name>A0A250X620_9CHLO</name>
<feature type="region of interest" description="Disordered" evidence="1">
    <location>
        <begin position="1"/>
        <end position="35"/>
    </location>
</feature>